<evidence type="ECO:0000256" key="1">
    <source>
        <dbReference type="SAM" id="MobiDB-lite"/>
    </source>
</evidence>
<name>A0A1Y2APR3_9FUNG</name>
<organism evidence="3 4">
    <name type="scientific">Neocallimastix californiae</name>
    <dbReference type="NCBI Taxonomy" id="1754190"/>
    <lineage>
        <taxon>Eukaryota</taxon>
        <taxon>Fungi</taxon>
        <taxon>Fungi incertae sedis</taxon>
        <taxon>Chytridiomycota</taxon>
        <taxon>Chytridiomycota incertae sedis</taxon>
        <taxon>Neocallimastigomycetes</taxon>
        <taxon>Neocallimastigales</taxon>
        <taxon>Neocallimastigaceae</taxon>
        <taxon>Neocallimastix</taxon>
    </lineage>
</organism>
<dbReference type="EMBL" id="MCOG01000221">
    <property type="protein sequence ID" value="ORY24531.1"/>
    <property type="molecule type" value="Genomic_DNA"/>
</dbReference>
<protein>
    <recommendedName>
        <fullName evidence="5">EB domain-containing protein</fullName>
    </recommendedName>
</protein>
<proteinExistence type="predicted"/>
<evidence type="ECO:0008006" key="5">
    <source>
        <dbReference type="Google" id="ProtNLM"/>
    </source>
</evidence>
<evidence type="ECO:0000256" key="2">
    <source>
        <dbReference type="SAM" id="SignalP"/>
    </source>
</evidence>
<feature type="compositionally biased region" description="Polar residues" evidence="1">
    <location>
        <begin position="294"/>
        <end position="314"/>
    </location>
</feature>
<keyword evidence="4" id="KW-1185">Reference proteome</keyword>
<feature type="chain" id="PRO_5010998757" description="EB domain-containing protein" evidence="2">
    <location>
        <begin position="21"/>
        <end position="431"/>
    </location>
</feature>
<dbReference type="STRING" id="1754190.A0A1Y2APR3"/>
<dbReference type="Proteomes" id="UP000193920">
    <property type="component" value="Unassembled WGS sequence"/>
</dbReference>
<comment type="caution">
    <text evidence="3">The sequence shown here is derived from an EMBL/GenBank/DDBJ whole genome shotgun (WGS) entry which is preliminary data.</text>
</comment>
<accession>A0A1Y2APR3</accession>
<dbReference type="AlphaFoldDB" id="A0A1Y2APR3"/>
<feature type="compositionally biased region" description="Basic and acidic residues" evidence="1">
    <location>
        <begin position="202"/>
        <end position="211"/>
    </location>
</feature>
<reference evidence="3 4" key="1">
    <citation type="submission" date="2016-08" db="EMBL/GenBank/DDBJ databases">
        <title>A Parts List for Fungal Cellulosomes Revealed by Comparative Genomics.</title>
        <authorList>
            <consortium name="DOE Joint Genome Institute"/>
            <person name="Haitjema C.H."/>
            <person name="Gilmore S.P."/>
            <person name="Henske J.K."/>
            <person name="Solomon K.V."/>
            <person name="De Groot R."/>
            <person name="Kuo A."/>
            <person name="Mondo S.J."/>
            <person name="Salamov A.A."/>
            <person name="Labutti K."/>
            <person name="Zhao Z."/>
            <person name="Chiniquy J."/>
            <person name="Barry K."/>
            <person name="Brewer H.M."/>
            <person name="Purvine S.O."/>
            <person name="Wright A.T."/>
            <person name="Boxma B."/>
            <person name="Van Alen T."/>
            <person name="Hackstein J.H."/>
            <person name="Baker S.E."/>
            <person name="Grigoriev I.V."/>
            <person name="O'Malley M.A."/>
        </authorList>
    </citation>
    <scope>NUCLEOTIDE SEQUENCE [LARGE SCALE GENOMIC DNA]</scope>
    <source>
        <strain evidence="3 4">G1</strain>
    </source>
</reference>
<dbReference type="OrthoDB" id="10554394at2759"/>
<feature type="region of interest" description="Disordered" evidence="1">
    <location>
        <begin position="202"/>
        <end position="252"/>
    </location>
</feature>
<evidence type="ECO:0000313" key="4">
    <source>
        <dbReference type="Proteomes" id="UP000193920"/>
    </source>
</evidence>
<feature type="region of interest" description="Disordered" evidence="1">
    <location>
        <begin position="274"/>
        <end position="333"/>
    </location>
</feature>
<gene>
    <name evidence="3" type="ORF">LY90DRAFT_675179</name>
</gene>
<sequence>MKLMILFNIIYLLLINKVLSNNFLSSHKVYINNEYYSIAKLNEPCVVDNSTLSLNKNISPIERGVGLNNCEIGLTCFEFKCVYPSKVGDLCLPFYFTTPIQVYDRSNCTNEFYCDDNFTCQKTKPLKSSCSSNAECISIETPTAICSNNKCIQSKDMNTSSSERYILIFVCMSILIYIYYKQYTLQEAQLNRLNEIELERGGMEENRRDPELETLPPYSPPSSAFLADDDDTRSHCSNAPTLRSPPSYHQFPTVNPQISSLYTFNSNNTTINTATNNNSNSVYPGIITHDSNLESESNPPINENRLSLDRTSQYSTRSSQLPSTPPPSYSQPTTPYHYNIEPIDNQNETEILMPPTIPSSNSTRILSANVTPPSIAHTNSLSRVINIGNPTQNRNSIISITEHTISSVQSRLNDQISVNNNRNSRLSLILL</sequence>
<keyword evidence="2" id="KW-0732">Signal</keyword>
<evidence type="ECO:0000313" key="3">
    <source>
        <dbReference type="EMBL" id="ORY24531.1"/>
    </source>
</evidence>
<feature type="signal peptide" evidence="2">
    <location>
        <begin position="1"/>
        <end position="20"/>
    </location>
</feature>